<dbReference type="Proteomes" id="UP000239560">
    <property type="component" value="Unassembled WGS sequence"/>
</dbReference>
<feature type="compositionally biased region" description="Polar residues" evidence="1">
    <location>
        <begin position="1"/>
        <end position="12"/>
    </location>
</feature>
<feature type="compositionally biased region" description="Basic residues" evidence="1">
    <location>
        <begin position="15"/>
        <end position="24"/>
    </location>
</feature>
<dbReference type="EMBL" id="CWKI01000006">
    <property type="protein sequence ID" value="CTR07479.1"/>
    <property type="molecule type" value="Genomic_DNA"/>
</dbReference>
<protein>
    <submittedName>
        <fullName evidence="2">Uncharacterized protein</fullName>
    </submittedName>
</protein>
<dbReference type="EMBL" id="LCTV02000006">
    <property type="protein sequence ID" value="PRQ74417.1"/>
    <property type="molecule type" value="Genomic_DNA"/>
</dbReference>
<sequence length="79" mass="8916">MCAQRTKFQNESGKARARNQPRNRQRSDERTRTRTKSSPHRDDGSILQPTAIKRLSRPKPQSSPPRLPPLLAAISPLSS</sequence>
<feature type="region of interest" description="Disordered" evidence="1">
    <location>
        <begin position="1"/>
        <end position="79"/>
    </location>
</feature>
<proteinExistence type="predicted"/>
<evidence type="ECO:0000313" key="5">
    <source>
        <dbReference type="Proteomes" id="UP000239560"/>
    </source>
</evidence>
<dbReference type="Proteomes" id="UP000199069">
    <property type="component" value="Unassembled WGS sequence"/>
</dbReference>
<evidence type="ECO:0000313" key="2">
    <source>
        <dbReference type="EMBL" id="CTR07479.1"/>
    </source>
</evidence>
<feature type="compositionally biased region" description="Low complexity" evidence="1">
    <location>
        <begin position="69"/>
        <end position="79"/>
    </location>
</feature>
<evidence type="ECO:0000256" key="1">
    <source>
        <dbReference type="SAM" id="MobiDB-lite"/>
    </source>
</evidence>
<evidence type="ECO:0000313" key="3">
    <source>
        <dbReference type="EMBL" id="PRQ74417.1"/>
    </source>
</evidence>
<name>A0A0K3CCJ6_RHOTO</name>
<evidence type="ECO:0000313" key="4">
    <source>
        <dbReference type="Proteomes" id="UP000199069"/>
    </source>
</evidence>
<keyword evidence="4" id="KW-1185">Reference proteome</keyword>
<accession>A0A0K3CCJ6</accession>
<reference evidence="2 4" key="1">
    <citation type="submission" date="2015-07" db="EMBL/GenBank/DDBJ databases">
        <authorList>
            <person name="Cajimat M.N.B."/>
            <person name="Milazzo M.L."/>
            <person name="Fulhorst C.F."/>
        </authorList>
    </citation>
    <scope>NUCLEOTIDE SEQUENCE [LARGE SCALE GENOMIC DNA]</scope>
    <source>
        <strain evidence="2">Single colony</strain>
    </source>
</reference>
<reference evidence="3 5" key="2">
    <citation type="journal article" date="2018" name="Elife">
        <title>Functional genomics of lipid metabolism in the oleaginous yeast Rhodosporidium toruloides.</title>
        <authorList>
            <person name="Coradetti S.T."/>
            <person name="Pinel D."/>
            <person name="Geiselman G."/>
            <person name="Ito M."/>
            <person name="Mondo S."/>
            <person name="Reilly M.C."/>
            <person name="Cheng Y.F."/>
            <person name="Bauer S."/>
            <person name="Grigoriev I."/>
            <person name="Gladden J.M."/>
            <person name="Simmons B.A."/>
            <person name="Brem R."/>
            <person name="Arkin A.P."/>
            <person name="Skerker J.M."/>
        </authorList>
    </citation>
    <scope>NUCLEOTIDE SEQUENCE [LARGE SCALE GENOMIC DNA]</scope>
    <source>
        <strain evidence="3 5">NBRC 0880</strain>
    </source>
</reference>
<gene>
    <name evidence="2" type="primary">FGENESH: predicted gene_6.262</name>
    <name evidence="3" type="ORF">AAT19DRAFT_14770</name>
    <name evidence="2" type="ORF">BN2166_0033400</name>
</gene>
<dbReference type="AlphaFoldDB" id="A0A0K3CCJ6"/>
<organism evidence="2 4">
    <name type="scientific">Rhodotorula toruloides</name>
    <name type="common">Yeast</name>
    <name type="synonym">Rhodosporidium toruloides</name>
    <dbReference type="NCBI Taxonomy" id="5286"/>
    <lineage>
        <taxon>Eukaryota</taxon>
        <taxon>Fungi</taxon>
        <taxon>Dikarya</taxon>
        <taxon>Basidiomycota</taxon>
        <taxon>Pucciniomycotina</taxon>
        <taxon>Microbotryomycetes</taxon>
        <taxon>Sporidiobolales</taxon>
        <taxon>Sporidiobolaceae</taxon>
        <taxon>Rhodotorula</taxon>
    </lineage>
</organism>